<dbReference type="Proteomes" id="UP000019140">
    <property type="component" value="Unassembled WGS sequence"/>
</dbReference>
<proteinExistence type="predicted"/>
<feature type="transmembrane region" description="Helical" evidence="1">
    <location>
        <begin position="158"/>
        <end position="178"/>
    </location>
</feature>
<feature type="transmembrane region" description="Helical" evidence="1">
    <location>
        <begin position="58"/>
        <end position="76"/>
    </location>
</feature>
<evidence type="ECO:0000313" key="2">
    <source>
        <dbReference type="EMBL" id="ETX07329.1"/>
    </source>
</evidence>
<name>W4MAF0_9BACT</name>
<protein>
    <recommendedName>
        <fullName evidence="4">HTTM domain-containing protein</fullName>
    </recommendedName>
</protein>
<keyword evidence="1" id="KW-0472">Membrane</keyword>
<dbReference type="HOGENOM" id="CLU_077953_0_0_7"/>
<evidence type="ECO:0000313" key="3">
    <source>
        <dbReference type="Proteomes" id="UP000019140"/>
    </source>
</evidence>
<feature type="transmembrane region" description="Helical" evidence="1">
    <location>
        <begin position="12"/>
        <end position="38"/>
    </location>
</feature>
<feature type="transmembrane region" description="Helical" evidence="1">
    <location>
        <begin position="83"/>
        <end position="109"/>
    </location>
</feature>
<organism evidence="2 3">
    <name type="scientific">Candidatus Entotheonella gemina</name>
    <dbReference type="NCBI Taxonomy" id="1429439"/>
    <lineage>
        <taxon>Bacteria</taxon>
        <taxon>Pseudomonadati</taxon>
        <taxon>Nitrospinota/Tectimicrobiota group</taxon>
        <taxon>Candidatus Tectimicrobiota</taxon>
        <taxon>Candidatus Entotheonellia</taxon>
        <taxon>Candidatus Entotheonellales</taxon>
        <taxon>Candidatus Entotheonellaceae</taxon>
        <taxon>Candidatus Entotheonella</taxon>
    </lineage>
</organism>
<gene>
    <name evidence="2" type="ORF">ETSY2_11835</name>
</gene>
<dbReference type="AlphaFoldDB" id="W4MAF0"/>
<evidence type="ECO:0008006" key="4">
    <source>
        <dbReference type="Google" id="ProtNLM"/>
    </source>
</evidence>
<comment type="caution">
    <text evidence="2">The sequence shown here is derived from an EMBL/GenBank/DDBJ whole genome shotgun (WGS) entry which is preliminary data.</text>
</comment>
<feature type="transmembrane region" description="Helical" evidence="1">
    <location>
        <begin position="259"/>
        <end position="285"/>
    </location>
</feature>
<accession>W4MAF0</accession>
<keyword evidence="3" id="KW-1185">Reference proteome</keyword>
<feature type="transmembrane region" description="Helical" evidence="1">
    <location>
        <begin position="115"/>
        <end position="137"/>
    </location>
</feature>
<evidence type="ECO:0000256" key="1">
    <source>
        <dbReference type="SAM" id="Phobius"/>
    </source>
</evidence>
<keyword evidence="1" id="KW-0812">Transmembrane</keyword>
<dbReference type="EMBL" id="AZHX01000479">
    <property type="protein sequence ID" value="ETX07329.1"/>
    <property type="molecule type" value="Genomic_DNA"/>
</dbReference>
<keyword evidence="1" id="KW-1133">Transmembrane helix</keyword>
<sequence>MNALATMWNRFWFAPVPAWPLGLCRAWFFASFYALYLYRWDQRVYAFFPDGFFQPRSFFAWLSLSPVSEATFAWLVTGFEWAVILSALGLFTRLATTASFVLGLYVIGYQFNYGYLHWAHAVVPIAMGILALAPCGEELSIDAWLRRAKPRQPAGGQYGWPMQLVQLVFVSIFLAAGLSKLRAAGLAWITSDTLRYYMLENQYIFPEAAAASWGHPVADWLVLHPALCRFLAGCSLALELSAPAALFSHRGKKILIPSLFLFQVGNALLLYQDFFFAYLGLYAFWVPWQHFASQGHPRKD</sequence>
<reference evidence="2 3" key="1">
    <citation type="journal article" date="2014" name="Nature">
        <title>An environmental bacterial taxon with a large and distinct metabolic repertoire.</title>
        <authorList>
            <person name="Wilson M.C."/>
            <person name="Mori T."/>
            <person name="Ruckert C."/>
            <person name="Uria A.R."/>
            <person name="Helf M.J."/>
            <person name="Takada K."/>
            <person name="Gernert C."/>
            <person name="Steffens U.A."/>
            <person name="Heycke N."/>
            <person name="Schmitt S."/>
            <person name="Rinke C."/>
            <person name="Helfrich E.J."/>
            <person name="Brachmann A.O."/>
            <person name="Gurgui C."/>
            <person name="Wakimoto T."/>
            <person name="Kracht M."/>
            <person name="Crusemann M."/>
            <person name="Hentschel U."/>
            <person name="Abe I."/>
            <person name="Matsunaga S."/>
            <person name="Kalinowski J."/>
            <person name="Takeyama H."/>
            <person name="Piel J."/>
        </authorList>
    </citation>
    <scope>NUCLEOTIDE SEQUENCE [LARGE SCALE GENOMIC DNA]</scope>
    <source>
        <strain evidence="3">TSY2</strain>
    </source>
</reference>